<gene>
    <name evidence="1" type="ORF">O1611_g5354</name>
</gene>
<accession>A0ACC2JLE1</accession>
<dbReference type="EMBL" id="JAPUUL010001122">
    <property type="protein sequence ID" value="KAJ8128280.1"/>
    <property type="molecule type" value="Genomic_DNA"/>
</dbReference>
<organism evidence="1 2">
    <name type="scientific">Lasiodiplodia mahajangana</name>
    <dbReference type="NCBI Taxonomy" id="1108764"/>
    <lineage>
        <taxon>Eukaryota</taxon>
        <taxon>Fungi</taxon>
        <taxon>Dikarya</taxon>
        <taxon>Ascomycota</taxon>
        <taxon>Pezizomycotina</taxon>
        <taxon>Dothideomycetes</taxon>
        <taxon>Dothideomycetes incertae sedis</taxon>
        <taxon>Botryosphaeriales</taxon>
        <taxon>Botryosphaeriaceae</taxon>
        <taxon>Lasiodiplodia</taxon>
    </lineage>
</organism>
<comment type="caution">
    <text evidence="1">The sequence shown here is derived from an EMBL/GenBank/DDBJ whole genome shotgun (WGS) entry which is preliminary data.</text>
</comment>
<protein>
    <submittedName>
        <fullName evidence="1">Uncharacterized protein</fullName>
    </submittedName>
</protein>
<proteinExistence type="predicted"/>
<sequence>MRLDTTPFILSTSGSSQGEDPDTRKLIRRHVMLGKNRGKKFPSRRKPRRKTASTAEEARLDDSHPLVAPGKSLSRIPQQVGSDLSSMAWADSVDVSTMAVIMDFTHFTKKSMHLIEAYIDFPHKDIEWIAAFITDAAWVHMMAFTSEAILDVVRGRRMRPADQRASPHFARSMRLLRERLLGDDQMIPLTNSTVQVILALATHAKIHGEFEEARCHLMGLRRIVELRGGIHNFRPWPRLVLEILRTDIGLSIHGGTTPLFLQDPLTDPEWPYPLARFPHAIGYGHSDLLHPRCKFLESLDPDLRHAWRILTSFSSRINEATLNRGQIPRDLLIDTIASVMYSLLRMQFTQGCLNELTRLGLLAFSTGVFLQWQQGFPMGPTSFPMAFRESLCQFGDAENFPHFMIWMLLIGEFAVFSTEDKIWLHPWLRGNMKACGVRSWDDVRLILLSSPWIDIVHDNPGSGIFAEVYDTKYLREGVSEV</sequence>
<evidence type="ECO:0000313" key="2">
    <source>
        <dbReference type="Proteomes" id="UP001153332"/>
    </source>
</evidence>
<dbReference type="Proteomes" id="UP001153332">
    <property type="component" value="Unassembled WGS sequence"/>
</dbReference>
<name>A0ACC2JLE1_9PEZI</name>
<evidence type="ECO:0000313" key="1">
    <source>
        <dbReference type="EMBL" id="KAJ8128280.1"/>
    </source>
</evidence>
<reference evidence="1" key="1">
    <citation type="submission" date="2022-12" db="EMBL/GenBank/DDBJ databases">
        <title>Genome Sequence of Lasiodiplodia mahajangana.</title>
        <authorList>
            <person name="Buettner E."/>
        </authorList>
    </citation>
    <scope>NUCLEOTIDE SEQUENCE</scope>
    <source>
        <strain evidence="1">VT137</strain>
    </source>
</reference>
<keyword evidence="2" id="KW-1185">Reference proteome</keyword>